<dbReference type="PANTHER" id="PTHR11662:SF399">
    <property type="entry name" value="FI19708P1-RELATED"/>
    <property type="match status" value="1"/>
</dbReference>
<evidence type="ECO:0000256" key="1">
    <source>
        <dbReference type="ARBA" id="ARBA00004651"/>
    </source>
</evidence>
<comment type="subcellular location">
    <subcellularLocation>
        <location evidence="1">Cell membrane</location>
        <topology evidence="1">Multi-pass membrane protein</topology>
    </subcellularLocation>
</comment>
<feature type="transmembrane region" description="Helical" evidence="6">
    <location>
        <begin position="170"/>
        <end position="189"/>
    </location>
</feature>
<comment type="caution">
    <text evidence="8">The sequence shown here is derived from an EMBL/GenBank/DDBJ whole genome shotgun (WGS) entry which is preliminary data.</text>
</comment>
<evidence type="ECO:0000313" key="8">
    <source>
        <dbReference type="EMBL" id="RDI36988.1"/>
    </source>
</evidence>
<feature type="transmembrane region" description="Helical" evidence="6">
    <location>
        <begin position="400"/>
        <end position="422"/>
    </location>
</feature>
<feature type="domain" description="Major facilitator superfamily (MFS) profile" evidence="7">
    <location>
        <begin position="18"/>
        <end position="431"/>
    </location>
</feature>
<dbReference type="InterPro" id="IPR000849">
    <property type="entry name" value="Sugar_P_transporter"/>
</dbReference>
<dbReference type="Gene3D" id="1.20.1250.20">
    <property type="entry name" value="MFS general substrate transporter like domains"/>
    <property type="match status" value="2"/>
</dbReference>
<evidence type="ECO:0000256" key="4">
    <source>
        <dbReference type="ARBA" id="ARBA00022989"/>
    </source>
</evidence>
<dbReference type="InterPro" id="IPR020846">
    <property type="entry name" value="MFS_dom"/>
</dbReference>
<evidence type="ECO:0000256" key="6">
    <source>
        <dbReference type="SAM" id="Phobius"/>
    </source>
</evidence>
<feature type="transmembrane region" description="Helical" evidence="6">
    <location>
        <begin position="279"/>
        <end position="301"/>
    </location>
</feature>
<feature type="transmembrane region" description="Helical" evidence="6">
    <location>
        <begin position="337"/>
        <end position="362"/>
    </location>
</feature>
<sequence>MKAVIMTTRPGTGIRWRIGSLLALGVFVNYIDRIALSVASPQLQAEYGLTSIQLGWLFSGFFWIYAFVQIPSGLLADRFGVRATMRASTILWTLSSGLTALAGSFPGFLAARMLLGLAEAPAYPAGTKATGYWFPRSERGTATALFDASARFANVVGVPLVAVVAVHLGWRWSFVMTACLSLAYALVFFTTYRDPSAHPHLTQEEYRYIRDGGAAAEGTPSAGSGWASLPYLLRQKKIWGIILGFAAYGYFFTLFLTWMPNYLVRQFHVSMMQSAGYAMLPWVVATAGELLVGGWLIDALCRKGYDETRTRKIMLLLGFVLGLAMIGAIFTSSLDWAIFWISISLGGLSSAAPVIWSLPSLVAPRGVGGTVTGIANFANNGFGIVATVLTGYLVSLTGSFGAAFVCASVMLLGGCAAIAILLKSFTPVEEPPALHTAGQFTAMLPEDPLQL</sequence>
<dbReference type="PIRSF" id="PIRSF002808">
    <property type="entry name" value="Hexose_phosphate_transp"/>
    <property type="match status" value="1"/>
</dbReference>
<organism evidence="8 9">
    <name type="scientific">Gluconacetobacter liquefaciens</name>
    <name type="common">Acetobacter liquefaciens</name>
    <dbReference type="NCBI Taxonomy" id="89584"/>
    <lineage>
        <taxon>Bacteria</taxon>
        <taxon>Pseudomonadati</taxon>
        <taxon>Pseudomonadota</taxon>
        <taxon>Alphaproteobacteria</taxon>
        <taxon>Acetobacterales</taxon>
        <taxon>Acetobacteraceae</taxon>
        <taxon>Gluconacetobacter</taxon>
    </lineage>
</organism>
<keyword evidence="2" id="KW-1003">Cell membrane</keyword>
<dbReference type="Pfam" id="PF07690">
    <property type="entry name" value="MFS_1"/>
    <property type="match status" value="1"/>
</dbReference>
<name>A0A370FZT4_GLULI</name>
<dbReference type="PROSITE" id="PS50850">
    <property type="entry name" value="MFS"/>
    <property type="match status" value="1"/>
</dbReference>
<keyword evidence="3 6" id="KW-0812">Transmembrane</keyword>
<feature type="transmembrane region" description="Helical" evidence="6">
    <location>
        <begin position="313"/>
        <end position="331"/>
    </location>
</feature>
<evidence type="ECO:0000256" key="3">
    <source>
        <dbReference type="ARBA" id="ARBA00022692"/>
    </source>
</evidence>
<dbReference type="GO" id="GO:0022857">
    <property type="term" value="F:transmembrane transporter activity"/>
    <property type="evidence" value="ECO:0007669"/>
    <property type="project" value="InterPro"/>
</dbReference>
<dbReference type="InterPro" id="IPR011701">
    <property type="entry name" value="MFS"/>
</dbReference>
<dbReference type="GO" id="GO:0005886">
    <property type="term" value="C:plasma membrane"/>
    <property type="evidence" value="ECO:0007669"/>
    <property type="project" value="UniProtKB-SubCell"/>
</dbReference>
<dbReference type="SUPFAM" id="SSF103473">
    <property type="entry name" value="MFS general substrate transporter"/>
    <property type="match status" value="1"/>
</dbReference>
<dbReference type="EMBL" id="QQAW01000007">
    <property type="protein sequence ID" value="RDI36988.1"/>
    <property type="molecule type" value="Genomic_DNA"/>
</dbReference>
<evidence type="ECO:0000256" key="2">
    <source>
        <dbReference type="ARBA" id="ARBA00022475"/>
    </source>
</evidence>
<feature type="transmembrane region" description="Helical" evidence="6">
    <location>
        <begin position="374"/>
        <end position="394"/>
    </location>
</feature>
<dbReference type="AlphaFoldDB" id="A0A370FZT4"/>
<keyword evidence="9" id="KW-1185">Reference proteome</keyword>
<dbReference type="PANTHER" id="PTHR11662">
    <property type="entry name" value="SOLUTE CARRIER FAMILY 17"/>
    <property type="match status" value="1"/>
</dbReference>
<feature type="transmembrane region" description="Helical" evidence="6">
    <location>
        <begin position="89"/>
        <end position="111"/>
    </location>
</feature>
<proteinExistence type="predicted"/>
<accession>A0A370FZT4</accession>
<evidence type="ECO:0000259" key="7">
    <source>
        <dbReference type="PROSITE" id="PS50850"/>
    </source>
</evidence>
<reference evidence="8 9" key="1">
    <citation type="submission" date="2018-07" db="EMBL/GenBank/DDBJ databases">
        <title>Genomic Encyclopedia of Type Strains, Phase IV (KMG-IV): sequencing the most valuable type-strain genomes for metagenomic binning, comparative biology and taxonomic classification.</title>
        <authorList>
            <person name="Goeker M."/>
        </authorList>
    </citation>
    <scope>NUCLEOTIDE SEQUENCE [LARGE SCALE GENOMIC DNA]</scope>
    <source>
        <strain evidence="8 9">DSM 5603</strain>
    </source>
</reference>
<keyword evidence="5 6" id="KW-0472">Membrane</keyword>
<evidence type="ECO:0000256" key="5">
    <source>
        <dbReference type="ARBA" id="ARBA00023136"/>
    </source>
</evidence>
<protein>
    <submittedName>
        <fullName evidence="8">Sugar phosphate permease</fullName>
    </submittedName>
</protein>
<dbReference type="Proteomes" id="UP000254958">
    <property type="component" value="Unassembled WGS sequence"/>
</dbReference>
<feature type="transmembrane region" description="Helical" evidence="6">
    <location>
        <begin position="238"/>
        <end position="259"/>
    </location>
</feature>
<dbReference type="InterPro" id="IPR050382">
    <property type="entry name" value="MFS_Na/Anion_cotransporter"/>
</dbReference>
<dbReference type="CDD" id="cd17319">
    <property type="entry name" value="MFS_ExuT_GudP_like"/>
    <property type="match status" value="1"/>
</dbReference>
<keyword evidence="4 6" id="KW-1133">Transmembrane helix</keyword>
<feature type="transmembrane region" description="Helical" evidence="6">
    <location>
        <begin position="47"/>
        <end position="68"/>
    </location>
</feature>
<gene>
    <name evidence="8" type="ORF">C7453_10734</name>
</gene>
<dbReference type="InterPro" id="IPR036259">
    <property type="entry name" value="MFS_trans_sf"/>
</dbReference>
<evidence type="ECO:0000313" key="9">
    <source>
        <dbReference type="Proteomes" id="UP000254958"/>
    </source>
</evidence>